<evidence type="ECO:0000313" key="3">
    <source>
        <dbReference type="Proteomes" id="UP001642405"/>
    </source>
</evidence>
<feature type="compositionally biased region" description="Acidic residues" evidence="1">
    <location>
        <begin position="576"/>
        <end position="594"/>
    </location>
</feature>
<dbReference type="Proteomes" id="UP001642405">
    <property type="component" value="Unassembled WGS sequence"/>
</dbReference>
<evidence type="ECO:0000313" key="2">
    <source>
        <dbReference type="EMBL" id="CAK7210351.1"/>
    </source>
</evidence>
<accession>A0ABP0AT67</accession>
<dbReference type="InterPro" id="IPR050600">
    <property type="entry name" value="SETD3_SETD6_MTase"/>
</dbReference>
<evidence type="ECO:0008006" key="4">
    <source>
        <dbReference type="Google" id="ProtNLM"/>
    </source>
</evidence>
<proteinExistence type="predicted"/>
<sequence length="594" mass="64952">MDVPEELMRKAHELRSTLPAGQRPPDTDALLRWFTEEHHGQTHRSLEVYQSAEAGLSFRVAQTGNATITAGEPVVVCPLSASLSYLNAIGGGQPLGKLQEPGTDPSLAFPRAFTQKVPPHVIGRFFLMQQFRQGTASPWAPYISTLPQPQDYDSWALPAVWPDEGGDAAALALLEGTNAEVAAAEMRQRIESEFRAAWPLLGDDKHKNTYTFALYEWAYCIFTSRSFRPSLVLTPEIQAALARGTDDAVDARHLAMINHASMPQGCGIDDFSLLLPVLDIGNHDPRAVVQWTPVVDASRTALSSAAVLTPAPSTSAEHAIVFLTGGATHNSGQPVFNNYGSKTNSELLVGYGFVLAPTRDMHNDYVHLRKRGELDAYNAAAAGTSANAVHRDFLLSLRPMDAPSSPVGLARLPQTQHVDGVTTPDSTRQRSPGFALADDGLLWDMLSLMLQPENRDQVQRYAVVKITGKPEYLTASMAEVHAAVPTPEQLRDTILDLVFRTHPSGLETPALLRSISMQVRLALLYKFDADLEKLQAKDAALASFAPSSPHERLALQYRTQYATVLSNAIDVLGREAEDDDDDEEESDDEEEEDK</sequence>
<dbReference type="InterPro" id="IPR046341">
    <property type="entry name" value="SET_dom_sf"/>
</dbReference>
<gene>
    <name evidence="2" type="ORF">SCUCBS95973_000749</name>
</gene>
<reference evidence="2 3" key="1">
    <citation type="submission" date="2024-01" db="EMBL/GenBank/DDBJ databases">
        <authorList>
            <person name="Allen C."/>
            <person name="Tagirdzhanova G."/>
        </authorList>
    </citation>
    <scope>NUCLEOTIDE SEQUENCE [LARGE SCALE GENOMIC DNA]</scope>
</reference>
<protein>
    <recommendedName>
        <fullName evidence="4">SET domain-containing protein</fullName>
    </recommendedName>
</protein>
<organism evidence="2 3">
    <name type="scientific">Sporothrix curviconia</name>
    <dbReference type="NCBI Taxonomy" id="1260050"/>
    <lineage>
        <taxon>Eukaryota</taxon>
        <taxon>Fungi</taxon>
        <taxon>Dikarya</taxon>
        <taxon>Ascomycota</taxon>
        <taxon>Pezizomycotina</taxon>
        <taxon>Sordariomycetes</taxon>
        <taxon>Sordariomycetidae</taxon>
        <taxon>Ophiostomatales</taxon>
        <taxon>Ophiostomataceae</taxon>
        <taxon>Sporothrix</taxon>
    </lineage>
</organism>
<feature type="region of interest" description="Disordered" evidence="1">
    <location>
        <begin position="572"/>
        <end position="594"/>
    </location>
</feature>
<dbReference type="PANTHER" id="PTHR13271">
    <property type="entry name" value="UNCHARACTERIZED PUTATIVE METHYLTRANSFERASE"/>
    <property type="match status" value="1"/>
</dbReference>
<dbReference type="PANTHER" id="PTHR13271:SF146">
    <property type="entry name" value="SET DOMAIN-CONTAINING PROTEIN"/>
    <property type="match status" value="1"/>
</dbReference>
<comment type="caution">
    <text evidence="2">The sequence shown here is derived from an EMBL/GenBank/DDBJ whole genome shotgun (WGS) entry which is preliminary data.</text>
</comment>
<name>A0ABP0AT67_9PEZI</name>
<evidence type="ECO:0000256" key="1">
    <source>
        <dbReference type="SAM" id="MobiDB-lite"/>
    </source>
</evidence>
<dbReference type="EMBL" id="CAWUHB010000003">
    <property type="protein sequence ID" value="CAK7210351.1"/>
    <property type="molecule type" value="Genomic_DNA"/>
</dbReference>
<dbReference type="Gene3D" id="3.90.1410.10">
    <property type="entry name" value="set domain protein methyltransferase, domain 1"/>
    <property type="match status" value="1"/>
</dbReference>
<keyword evidence="3" id="KW-1185">Reference proteome</keyword>
<dbReference type="SUPFAM" id="SSF82199">
    <property type="entry name" value="SET domain"/>
    <property type="match status" value="1"/>
</dbReference>